<name>A0A1M5PY67_9SPHI</name>
<proteinExistence type="predicted"/>
<dbReference type="Proteomes" id="UP000184287">
    <property type="component" value="Unassembled WGS sequence"/>
</dbReference>
<dbReference type="Pfam" id="PF13715">
    <property type="entry name" value="CarbopepD_reg_2"/>
    <property type="match status" value="1"/>
</dbReference>
<dbReference type="OrthoDB" id="714262at2"/>
<accession>A0A1M5PY67</accession>
<keyword evidence="2" id="KW-1185">Reference proteome</keyword>
<evidence type="ECO:0000313" key="2">
    <source>
        <dbReference type="Proteomes" id="UP000184287"/>
    </source>
</evidence>
<dbReference type="RefSeq" id="WP_084529533.1">
    <property type="nucleotide sequence ID" value="NZ_FQUQ01000011.1"/>
</dbReference>
<dbReference type="STRING" id="288992.SAMN04488522_11124"/>
<dbReference type="InterPro" id="IPR008969">
    <property type="entry name" value="CarboxyPept-like_regulatory"/>
</dbReference>
<reference evidence="2" key="1">
    <citation type="submission" date="2016-11" db="EMBL/GenBank/DDBJ databases">
        <authorList>
            <person name="Varghese N."/>
            <person name="Submissions S."/>
        </authorList>
    </citation>
    <scope>NUCLEOTIDE SEQUENCE [LARGE SCALE GENOMIC DNA]</scope>
    <source>
        <strain evidence="2">DSM 16990</strain>
    </source>
</reference>
<dbReference type="SUPFAM" id="SSF49464">
    <property type="entry name" value="Carboxypeptidase regulatory domain-like"/>
    <property type="match status" value="1"/>
</dbReference>
<dbReference type="EMBL" id="FQUQ01000011">
    <property type="protein sequence ID" value="SHH06630.1"/>
    <property type="molecule type" value="Genomic_DNA"/>
</dbReference>
<protein>
    <submittedName>
        <fullName evidence="1">CarboxypepD_reg-like domain-containing protein</fullName>
    </submittedName>
</protein>
<gene>
    <name evidence="1" type="ORF">SAMN04488522_11124</name>
</gene>
<evidence type="ECO:0000313" key="1">
    <source>
        <dbReference type="EMBL" id="SHH06630.1"/>
    </source>
</evidence>
<dbReference type="AlphaFoldDB" id="A0A1M5PY67"/>
<organism evidence="1 2">
    <name type="scientific">Pedobacter caeni</name>
    <dbReference type="NCBI Taxonomy" id="288992"/>
    <lineage>
        <taxon>Bacteria</taxon>
        <taxon>Pseudomonadati</taxon>
        <taxon>Bacteroidota</taxon>
        <taxon>Sphingobacteriia</taxon>
        <taxon>Sphingobacteriales</taxon>
        <taxon>Sphingobacteriaceae</taxon>
        <taxon>Pedobacter</taxon>
    </lineage>
</organism>
<sequence>MKALSFICCMLVFAAVQGQVIRGKVIDKESKRPIPNILIRIRYGKTTTGNNGEFALIPSKNDTLRFSGFNYAPYQLFYTAGLKTEFLIEMTEQAFSLNEVAIFSKRNHKEDSLKLRKEYARNFNYKQPGLKDVFVPVSGSRKVLPFEMVSLDLIGLARLLTRKNNKDNKFKRKLLQDESLAYVDSRFSTELVGNLTRLEGDSLYLFMDKYRPAKDSLLRMSDYQLMMSVKSNLRKFKSGN</sequence>